<dbReference type="EMBL" id="UEGW01000001">
    <property type="protein sequence ID" value="SRX96068.1"/>
    <property type="molecule type" value="Genomic_DNA"/>
</dbReference>
<evidence type="ECO:0000256" key="1">
    <source>
        <dbReference type="SAM" id="MobiDB-lite"/>
    </source>
</evidence>
<proteinExistence type="predicted"/>
<protein>
    <submittedName>
        <fullName evidence="2">Uncharacterized protein</fullName>
    </submittedName>
</protein>
<keyword evidence="3" id="KW-1185">Reference proteome</keyword>
<feature type="region of interest" description="Disordered" evidence="1">
    <location>
        <begin position="1"/>
        <end position="20"/>
    </location>
</feature>
<dbReference type="AlphaFoldDB" id="A0A375Z4K5"/>
<reference evidence="2 3" key="1">
    <citation type="submission" date="2018-05" db="EMBL/GenBank/DDBJ databases">
        <authorList>
            <consortium name="IHU Genomes"/>
        </authorList>
    </citation>
    <scope>NUCLEOTIDE SEQUENCE [LARGE SCALE GENOMIC DNA]</scope>
    <source>
        <strain evidence="2 3">P7336</strain>
    </source>
</reference>
<dbReference type="Proteomes" id="UP000252015">
    <property type="component" value="Unassembled WGS sequence"/>
</dbReference>
<organism evidence="2 3">
    <name type="scientific">Mycobacterium shimoidei</name>
    <dbReference type="NCBI Taxonomy" id="29313"/>
    <lineage>
        <taxon>Bacteria</taxon>
        <taxon>Bacillati</taxon>
        <taxon>Actinomycetota</taxon>
        <taxon>Actinomycetes</taxon>
        <taxon>Mycobacteriales</taxon>
        <taxon>Mycobacteriaceae</taxon>
        <taxon>Mycobacterium</taxon>
    </lineage>
</organism>
<evidence type="ECO:0000313" key="2">
    <source>
        <dbReference type="EMBL" id="SRX96068.1"/>
    </source>
</evidence>
<accession>A0A375Z4K5</accession>
<sequence>MAHLQHPATPFPSDTPIPPVAPYRQPGVMRVLARELGAAIDRADWAYAESVRFALNAVAGSTPPSAPAPAPAPVRPGFIAGAWPMTPAETNERIRSYHATVMPSASFDEAEAHAARCGLAVIR</sequence>
<name>A0A375Z4K5_MYCSH</name>
<gene>
    <name evidence="2" type="ORF">MSP7336_04343</name>
</gene>
<feature type="compositionally biased region" description="Pro residues" evidence="1">
    <location>
        <begin position="9"/>
        <end position="20"/>
    </location>
</feature>
<dbReference type="RefSeq" id="WP_113964559.1">
    <property type="nucleotide sequence ID" value="NZ_UEGW01000001.1"/>
</dbReference>
<evidence type="ECO:0000313" key="3">
    <source>
        <dbReference type="Proteomes" id="UP000252015"/>
    </source>
</evidence>